<sequence length="194" mass="21934">MNLNILYFDIVNYISLLCIFIVIFVISLLIQLIFFIGGVSEVNSESHFLEFIWTVIPTFGVLGLCLLNVNFVINEVEGFVNESIKIIGRQWYWSYEVNSDSEINAYDSYMLQLVNNVDNPLVMKYGNVSRLLITSSDVIHSFSVPSLGIKMDAIPGRINQVIYVPDRIGIFVGYCSELCGVGHSYMPIVVEVIK</sequence>
<keyword evidence="6 16" id="KW-0812">Transmembrane</keyword>
<evidence type="ECO:0000256" key="9">
    <source>
        <dbReference type="ARBA" id="ARBA00022967"/>
    </source>
</evidence>
<dbReference type="PRINTS" id="PR01166">
    <property type="entry name" value="CYCOXIDASEII"/>
</dbReference>
<keyword evidence="5" id="KW-0813">Transport</keyword>
<dbReference type="SUPFAM" id="SSF49503">
    <property type="entry name" value="Cupredoxins"/>
    <property type="match status" value="1"/>
</dbReference>
<protein>
    <recommendedName>
        <fullName evidence="4">cytochrome-c oxidase</fullName>
        <ecNumber evidence="4">7.1.1.9</ecNumber>
    </recommendedName>
    <alternativeName>
        <fullName evidence="14">Cytochrome c oxidase polypeptide II</fullName>
    </alternativeName>
</protein>
<dbReference type="InterPro" id="IPR045187">
    <property type="entry name" value="CcO_II"/>
</dbReference>
<evidence type="ECO:0000256" key="4">
    <source>
        <dbReference type="ARBA" id="ARBA00012949"/>
    </source>
</evidence>
<dbReference type="PROSITE" id="PS50857">
    <property type="entry name" value="COX2_CUA"/>
    <property type="match status" value="1"/>
</dbReference>
<keyword evidence="8" id="KW-0460">Magnesium</keyword>
<evidence type="ECO:0000256" key="6">
    <source>
        <dbReference type="ARBA" id="ARBA00022692"/>
    </source>
</evidence>
<evidence type="ECO:0000256" key="16">
    <source>
        <dbReference type="SAM" id="Phobius"/>
    </source>
</evidence>
<dbReference type="InterPro" id="IPR001505">
    <property type="entry name" value="Copper_CuA"/>
</dbReference>
<evidence type="ECO:0000256" key="13">
    <source>
        <dbReference type="ARBA" id="ARBA00023136"/>
    </source>
</evidence>
<keyword evidence="7" id="KW-0479">Metal-binding</keyword>
<evidence type="ECO:0000256" key="3">
    <source>
        <dbReference type="ARBA" id="ARBA00007866"/>
    </source>
</evidence>
<dbReference type="PANTHER" id="PTHR22888">
    <property type="entry name" value="CYTOCHROME C OXIDASE, SUBUNIT II"/>
    <property type="match status" value="1"/>
</dbReference>
<evidence type="ECO:0000256" key="8">
    <source>
        <dbReference type="ARBA" id="ARBA00022842"/>
    </source>
</evidence>
<dbReference type="EMBL" id="JQ038231">
    <property type="protein sequence ID" value="AFD18246.1"/>
    <property type="molecule type" value="Genomic_DNA"/>
</dbReference>
<evidence type="ECO:0000256" key="1">
    <source>
        <dbReference type="ARBA" id="ARBA00001935"/>
    </source>
</evidence>
<dbReference type="PANTHER" id="PTHR22888:SF9">
    <property type="entry name" value="CYTOCHROME C OXIDASE SUBUNIT 2"/>
    <property type="match status" value="1"/>
</dbReference>
<feature type="transmembrane region" description="Helical" evidence="16">
    <location>
        <begin position="51"/>
        <end position="73"/>
    </location>
</feature>
<keyword evidence="18" id="KW-0496">Mitochondrion</keyword>
<reference evidence="18" key="1">
    <citation type="submission" date="2011-11" db="EMBL/GenBank/DDBJ databases">
        <title>The complete mitochondrial genome of Pseudorhabdosynochus yangjiangensis (Platyhelminthes: Monogenea).</title>
        <authorList>
            <person name="Zhang J."/>
            <person name="Wu X."/>
            <person name="Xie M."/>
            <person name="Li A."/>
        </authorList>
    </citation>
    <scope>NUCLEOTIDE SEQUENCE</scope>
</reference>
<proteinExistence type="inferred from homology"/>
<gene>
    <name evidence="18" type="primary">cox2</name>
</gene>
<dbReference type="GO" id="GO:0042773">
    <property type="term" value="P:ATP synthesis coupled electron transport"/>
    <property type="evidence" value="ECO:0007669"/>
    <property type="project" value="TreeGrafter"/>
</dbReference>
<evidence type="ECO:0000256" key="12">
    <source>
        <dbReference type="ARBA" id="ARBA00023008"/>
    </source>
</evidence>
<organism evidence="18">
    <name type="scientific">Pseudorhabdosynochus yangjiangensis</name>
    <dbReference type="NCBI Taxonomy" id="1131907"/>
    <lineage>
        <taxon>Eukaryota</taxon>
        <taxon>Metazoa</taxon>
        <taxon>Spiralia</taxon>
        <taxon>Lophotrochozoa</taxon>
        <taxon>Platyhelminthes</taxon>
        <taxon>Monogenea</taxon>
        <taxon>Monopisthocotylea</taxon>
        <taxon>Dactylogyridea</taxon>
        <taxon>Diplectanidae</taxon>
        <taxon>Pseudorhabdosynochus</taxon>
    </lineage>
</organism>
<dbReference type="Gene3D" id="2.60.40.420">
    <property type="entry name" value="Cupredoxins - blue copper proteins"/>
    <property type="match status" value="1"/>
</dbReference>
<keyword evidence="9" id="KW-1278">Translocase</keyword>
<dbReference type="AlphaFoldDB" id="A0A3G0WMP2"/>
<comment type="similarity">
    <text evidence="3">Belongs to the cytochrome c oxidase subunit 2 family.</text>
</comment>
<evidence type="ECO:0000256" key="7">
    <source>
        <dbReference type="ARBA" id="ARBA00022723"/>
    </source>
</evidence>
<dbReference type="Pfam" id="PF00116">
    <property type="entry name" value="COX2"/>
    <property type="match status" value="1"/>
</dbReference>
<evidence type="ECO:0000256" key="2">
    <source>
        <dbReference type="ARBA" id="ARBA00004141"/>
    </source>
</evidence>
<name>A0A3G0WMP2_9PLAT</name>
<dbReference type="GO" id="GO:0004129">
    <property type="term" value="F:cytochrome-c oxidase activity"/>
    <property type="evidence" value="ECO:0007669"/>
    <property type="project" value="UniProtKB-EC"/>
</dbReference>
<accession>A0A3G0WMP2</accession>
<keyword evidence="13 16" id="KW-0472">Membrane</keyword>
<dbReference type="SUPFAM" id="SSF81464">
    <property type="entry name" value="Cytochrome c oxidase subunit II-like, transmembrane region"/>
    <property type="match status" value="1"/>
</dbReference>
<evidence type="ECO:0000313" key="18">
    <source>
        <dbReference type="EMBL" id="AFD18246.1"/>
    </source>
</evidence>
<keyword evidence="12" id="KW-0186">Copper</keyword>
<comment type="catalytic activity">
    <reaction evidence="15">
        <text>4 Fe(II)-[cytochrome c] + O2 + 8 H(+)(in) = 4 Fe(III)-[cytochrome c] + 2 H2O + 4 H(+)(out)</text>
        <dbReference type="Rhea" id="RHEA:11436"/>
        <dbReference type="Rhea" id="RHEA-COMP:10350"/>
        <dbReference type="Rhea" id="RHEA-COMP:14399"/>
        <dbReference type="ChEBI" id="CHEBI:15377"/>
        <dbReference type="ChEBI" id="CHEBI:15378"/>
        <dbReference type="ChEBI" id="CHEBI:15379"/>
        <dbReference type="ChEBI" id="CHEBI:29033"/>
        <dbReference type="ChEBI" id="CHEBI:29034"/>
        <dbReference type="EC" id="7.1.1.9"/>
    </reaction>
    <physiologicalReaction direction="left-to-right" evidence="15">
        <dbReference type="Rhea" id="RHEA:11437"/>
    </physiologicalReaction>
</comment>
<geneLocation type="mitochondrion" evidence="18"/>
<evidence type="ECO:0000256" key="15">
    <source>
        <dbReference type="ARBA" id="ARBA00049512"/>
    </source>
</evidence>
<dbReference type="EC" id="7.1.1.9" evidence="4"/>
<feature type="domain" description="Cytochrome oxidase subunit II copper A binding" evidence="17">
    <location>
        <begin position="79"/>
        <end position="194"/>
    </location>
</feature>
<dbReference type="InterPro" id="IPR036257">
    <property type="entry name" value="Cyt_c_oxidase_su2_TM_sf"/>
</dbReference>
<dbReference type="GO" id="GO:0005507">
    <property type="term" value="F:copper ion binding"/>
    <property type="evidence" value="ECO:0007669"/>
    <property type="project" value="InterPro"/>
</dbReference>
<evidence type="ECO:0000256" key="5">
    <source>
        <dbReference type="ARBA" id="ARBA00022448"/>
    </source>
</evidence>
<feature type="transmembrane region" description="Helical" evidence="16">
    <location>
        <begin position="12"/>
        <end position="39"/>
    </location>
</feature>
<evidence type="ECO:0000256" key="14">
    <source>
        <dbReference type="ARBA" id="ARBA00031389"/>
    </source>
</evidence>
<evidence type="ECO:0000256" key="11">
    <source>
        <dbReference type="ARBA" id="ARBA00022989"/>
    </source>
</evidence>
<keyword evidence="10" id="KW-0249">Electron transport</keyword>
<comment type="subcellular location">
    <subcellularLocation>
        <location evidence="2">Membrane</location>
        <topology evidence="2">Multi-pass membrane protein</topology>
    </subcellularLocation>
</comment>
<dbReference type="Gene3D" id="1.10.287.90">
    <property type="match status" value="1"/>
</dbReference>
<evidence type="ECO:0000259" key="17">
    <source>
        <dbReference type="PROSITE" id="PS50857"/>
    </source>
</evidence>
<evidence type="ECO:0000256" key="10">
    <source>
        <dbReference type="ARBA" id="ARBA00022982"/>
    </source>
</evidence>
<dbReference type="InterPro" id="IPR002429">
    <property type="entry name" value="CcO_II-like_C"/>
</dbReference>
<dbReference type="GO" id="GO:0016020">
    <property type="term" value="C:membrane"/>
    <property type="evidence" value="ECO:0007669"/>
    <property type="project" value="UniProtKB-SubCell"/>
</dbReference>
<dbReference type="PROSITE" id="PS00078">
    <property type="entry name" value="COX2"/>
    <property type="match status" value="1"/>
</dbReference>
<keyword evidence="11 16" id="KW-1133">Transmembrane helix</keyword>
<comment type="cofactor">
    <cofactor evidence="1">
        <name>Cu cation</name>
        <dbReference type="ChEBI" id="CHEBI:23378"/>
    </cofactor>
</comment>
<dbReference type="InterPro" id="IPR008972">
    <property type="entry name" value="Cupredoxin"/>
</dbReference>